<evidence type="ECO:0000259" key="1">
    <source>
        <dbReference type="Pfam" id="PF12680"/>
    </source>
</evidence>
<sequence length="153" mass="17697">MNNTMPRSELEALVLRFTDAFNRDNLDEVMTYFAEDAVYETLEGHHARGIPAIRAAFEPQFRGVFGRLRFLTQDMLVDEAAGKVVLQWRCQHDLSQAWRVTGPERLKQLLFRTGLGQTFHWEGLVVLHLAQGRLRRKQTYSRSKLPLIRRGGS</sequence>
<gene>
    <name evidence="2" type="ORF">CYFUS_002044</name>
</gene>
<evidence type="ECO:0000313" key="3">
    <source>
        <dbReference type="Proteomes" id="UP000217257"/>
    </source>
</evidence>
<evidence type="ECO:0000313" key="2">
    <source>
        <dbReference type="EMBL" id="ATB36629.1"/>
    </source>
</evidence>
<protein>
    <recommendedName>
        <fullName evidence="1">SnoaL-like domain-containing protein</fullName>
    </recommendedName>
</protein>
<feature type="domain" description="SnoaL-like" evidence="1">
    <location>
        <begin position="14"/>
        <end position="136"/>
    </location>
</feature>
<dbReference type="AlphaFoldDB" id="A0A250IY16"/>
<dbReference type="InterPro" id="IPR037401">
    <property type="entry name" value="SnoaL-like"/>
</dbReference>
<dbReference type="Pfam" id="PF12680">
    <property type="entry name" value="SnoaL_2"/>
    <property type="match status" value="1"/>
</dbReference>
<accession>A0A250IY16</accession>
<dbReference type="InterPro" id="IPR032710">
    <property type="entry name" value="NTF2-like_dom_sf"/>
</dbReference>
<reference evidence="2 3" key="1">
    <citation type="submission" date="2017-06" db="EMBL/GenBank/DDBJ databases">
        <title>Sequencing and comparative analysis of myxobacterial genomes.</title>
        <authorList>
            <person name="Rupp O."/>
            <person name="Goesmann A."/>
            <person name="Sogaard-Andersen L."/>
        </authorList>
    </citation>
    <scope>NUCLEOTIDE SEQUENCE [LARGE SCALE GENOMIC DNA]</scope>
    <source>
        <strain evidence="2 3">DSM 52655</strain>
    </source>
</reference>
<dbReference type="SUPFAM" id="SSF54427">
    <property type="entry name" value="NTF2-like"/>
    <property type="match status" value="1"/>
</dbReference>
<dbReference type="RefSeq" id="WP_095985062.1">
    <property type="nucleotide sequence ID" value="NZ_CP022098.1"/>
</dbReference>
<dbReference type="Gene3D" id="3.10.450.50">
    <property type="match status" value="1"/>
</dbReference>
<proteinExistence type="predicted"/>
<organism evidence="2 3">
    <name type="scientific">Cystobacter fuscus</name>
    <dbReference type="NCBI Taxonomy" id="43"/>
    <lineage>
        <taxon>Bacteria</taxon>
        <taxon>Pseudomonadati</taxon>
        <taxon>Myxococcota</taxon>
        <taxon>Myxococcia</taxon>
        <taxon>Myxococcales</taxon>
        <taxon>Cystobacterineae</taxon>
        <taxon>Archangiaceae</taxon>
        <taxon>Cystobacter</taxon>
    </lineage>
</organism>
<dbReference type="KEGG" id="cfus:CYFUS_002044"/>
<dbReference type="EMBL" id="CP022098">
    <property type="protein sequence ID" value="ATB36629.1"/>
    <property type="molecule type" value="Genomic_DNA"/>
</dbReference>
<dbReference type="Proteomes" id="UP000217257">
    <property type="component" value="Chromosome"/>
</dbReference>
<name>A0A250IY16_9BACT</name>